<gene>
    <name evidence="9" type="ORF">LSAA_11052</name>
</gene>
<sequence length="515" mass="54974">MLCLYEEGERGRKEGMLACLPLAFQDWILQNSRTPPVLSALPLVWAPSHISPVIISRAKFANRTMNSQATAAMFGMCNNSGSGSLDSGGYNSNNNGGGPGGVAYADFCNTQQDPLYLHHHVHHHHQSHQNTHHTGIMPWQRLLQHSNSISSSSKHKQQHHELSRIETKYDPNSPSAIISDNGLQYANLDGGGGEGGYSPGGATYQAAAYPYEDSGSASTSPGFGNYIDIASQYAGAGGGPGGYPGLYSHPHSQLSHSSAGTGHHGVVVPSHHHHSQNHHPASSTPSPPITNSTTPSIPPPPLKQGRDFSVSSGSTAQQQQHPGSSPSSNNNNNNISNPGLSPPPSYSHVSGVPGGGNGIVPGLNVDSFNSSANKLGHPSPTPPVLPTVPTYKWMHVKRNVPKPVPKSEGFYGGQNGINNTGRTNFTTKQLTELEKEFHFNKYLTRARRIEIAGALQLNETQVKIWFQNRRMKQKKRMKEGLIPHDPSLTGECGGTGPSSSPLSLDGITKSESSPN</sequence>
<keyword evidence="4 6" id="KW-0371">Homeobox</keyword>
<feature type="compositionally biased region" description="Low complexity" evidence="8">
    <location>
        <begin position="278"/>
        <end position="295"/>
    </location>
</feature>
<dbReference type="FunFam" id="1.10.10.60:FF:000113">
    <property type="entry name" value="homeobox protein Hox-B1"/>
    <property type="match status" value="1"/>
</dbReference>
<dbReference type="EMBL" id="HG994585">
    <property type="protein sequence ID" value="CAF2967546.1"/>
    <property type="molecule type" value="Genomic_DNA"/>
</dbReference>
<feature type="region of interest" description="Disordered" evidence="8">
    <location>
        <begin position="477"/>
        <end position="515"/>
    </location>
</feature>
<dbReference type="GO" id="GO:0000978">
    <property type="term" value="F:RNA polymerase II cis-regulatory region sequence-specific DNA binding"/>
    <property type="evidence" value="ECO:0007669"/>
    <property type="project" value="TreeGrafter"/>
</dbReference>
<evidence type="ECO:0000256" key="1">
    <source>
        <dbReference type="ARBA" id="ARBA00004123"/>
    </source>
</evidence>
<dbReference type="PROSITE" id="PS00027">
    <property type="entry name" value="HOMEOBOX_1"/>
    <property type="match status" value="1"/>
</dbReference>
<dbReference type="PANTHER" id="PTHR45946:SF4">
    <property type="entry name" value="HOMEOBOX PROTEIN ROUGH-RELATED"/>
    <property type="match status" value="1"/>
</dbReference>
<dbReference type="Pfam" id="PF00046">
    <property type="entry name" value="Homeodomain"/>
    <property type="match status" value="1"/>
</dbReference>
<proteinExistence type="predicted"/>
<feature type="compositionally biased region" description="Polar residues" evidence="8">
    <location>
        <begin position="250"/>
        <end position="260"/>
    </location>
</feature>
<evidence type="ECO:0000256" key="4">
    <source>
        <dbReference type="ARBA" id="ARBA00023155"/>
    </source>
</evidence>
<feature type="DNA-binding region" description="Homeobox" evidence="6">
    <location>
        <begin position="418"/>
        <end position="477"/>
    </location>
</feature>
<keyword evidence="10" id="KW-1185">Reference proteome</keyword>
<dbReference type="InterPro" id="IPR020479">
    <property type="entry name" value="HD_metazoa"/>
</dbReference>
<dbReference type="Proteomes" id="UP000675881">
    <property type="component" value="Chromosome 6"/>
</dbReference>
<dbReference type="PROSITE" id="PS50071">
    <property type="entry name" value="HOMEOBOX_2"/>
    <property type="match status" value="1"/>
</dbReference>
<dbReference type="OrthoDB" id="6159439at2759"/>
<dbReference type="InterPro" id="IPR046327">
    <property type="entry name" value="HXA1/B1/D1"/>
</dbReference>
<dbReference type="PANTHER" id="PTHR45946">
    <property type="entry name" value="HOMEOBOX PROTEIN ROUGH-RELATED"/>
    <property type="match status" value="1"/>
</dbReference>
<feature type="compositionally biased region" description="Low complexity" evidence="8">
    <location>
        <begin position="322"/>
        <end position="339"/>
    </location>
</feature>
<accession>A0A7R8HB28</accession>
<dbReference type="CDD" id="cd00086">
    <property type="entry name" value="homeodomain"/>
    <property type="match status" value="1"/>
</dbReference>
<name>A0A7R8HB28_LEPSM</name>
<dbReference type="Gene3D" id="1.10.10.60">
    <property type="entry name" value="Homeodomain-like"/>
    <property type="match status" value="1"/>
</dbReference>
<feature type="region of interest" description="Disordered" evidence="8">
    <location>
        <begin position="404"/>
        <end position="423"/>
    </location>
</feature>
<comment type="subcellular location">
    <subcellularLocation>
        <location evidence="1 6 7">Nucleus</location>
    </subcellularLocation>
</comment>
<evidence type="ECO:0000256" key="8">
    <source>
        <dbReference type="SAM" id="MobiDB-lite"/>
    </source>
</evidence>
<evidence type="ECO:0000256" key="2">
    <source>
        <dbReference type="ARBA" id="ARBA00022473"/>
    </source>
</evidence>
<dbReference type="AlphaFoldDB" id="A0A7R8HB28"/>
<keyword evidence="5 6" id="KW-0539">Nucleus</keyword>
<reference evidence="9" key="1">
    <citation type="submission" date="2021-02" db="EMBL/GenBank/DDBJ databases">
        <authorList>
            <person name="Bekaert M."/>
        </authorList>
    </citation>
    <scope>NUCLEOTIDE SEQUENCE</scope>
    <source>
        <strain evidence="9">IoA-00</strain>
    </source>
</reference>
<keyword evidence="2" id="KW-0217">Developmental protein</keyword>
<dbReference type="InterPro" id="IPR009057">
    <property type="entry name" value="Homeodomain-like_sf"/>
</dbReference>
<dbReference type="SMART" id="SM00389">
    <property type="entry name" value="HOX"/>
    <property type="match status" value="1"/>
</dbReference>
<organism evidence="9 10">
    <name type="scientific">Lepeophtheirus salmonis</name>
    <name type="common">Salmon louse</name>
    <name type="synonym">Caligus salmonis</name>
    <dbReference type="NCBI Taxonomy" id="72036"/>
    <lineage>
        <taxon>Eukaryota</taxon>
        <taxon>Metazoa</taxon>
        <taxon>Ecdysozoa</taxon>
        <taxon>Arthropoda</taxon>
        <taxon>Crustacea</taxon>
        <taxon>Multicrustacea</taxon>
        <taxon>Hexanauplia</taxon>
        <taxon>Copepoda</taxon>
        <taxon>Siphonostomatoida</taxon>
        <taxon>Caligidae</taxon>
        <taxon>Lepeophtheirus</taxon>
    </lineage>
</organism>
<dbReference type="InterPro" id="IPR017970">
    <property type="entry name" value="Homeobox_CS"/>
</dbReference>
<dbReference type="PRINTS" id="PR00024">
    <property type="entry name" value="HOMEOBOX"/>
</dbReference>
<dbReference type="SUPFAM" id="SSF46689">
    <property type="entry name" value="Homeodomain-like"/>
    <property type="match status" value="1"/>
</dbReference>
<keyword evidence="3 6" id="KW-0238">DNA-binding</keyword>
<dbReference type="InterPro" id="IPR001356">
    <property type="entry name" value="HD"/>
</dbReference>
<feature type="region of interest" description="Disordered" evidence="8">
    <location>
        <begin position="244"/>
        <end position="358"/>
    </location>
</feature>
<protein>
    <submittedName>
        <fullName evidence="9">HOX_1</fullName>
    </submittedName>
</protein>
<dbReference type="GO" id="GO:0000981">
    <property type="term" value="F:DNA-binding transcription factor activity, RNA polymerase II-specific"/>
    <property type="evidence" value="ECO:0007669"/>
    <property type="project" value="InterPro"/>
</dbReference>
<evidence type="ECO:0000256" key="6">
    <source>
        <dbReference type="PROSITE-ProRule" id="PRU00108"/>
    </source>
</evidence>
<evidence type="ECO:0000256" key="3">
    <source>
        <dbReference type="ARBA" id="ARBA00023125"/>
    </source>
</evidence>
<evidence type="ECO:0000313" key="9">
    <source>
        <dbReference type="EMBL" id="CAF2967546.1"/>
    </source>
</evidence>
<dbReference type="GO" id="GO:0005634">
    <property type="term" value="C:nucleus"/>
    <property type="evidence" value="ECO:0007669"/>
    <property type="project" value="UniProtKB-SubCell"/>
</dbReference>
<evidence type="ECO:0000313" key="10">
    <source>
        <dbReference type="Proteomes" id="UP000675881"/>
    </source>
</evidence>
<evidence type="ECO:0000256" key="7">
    <source>
        <dbReference type="RuleBase" id="RU000682"/>
    </source>
</evidence>
<evidence type="ECO:0000256" key="5">
    <source>
        <dbReference type="ARBA" id="ARBA00023242"/>
    </source>
</evidence>
<feature type="compositionally biased region" description="Polar residues" evidence="8">
    <location>
        <begin position="309"/>
        <end position="321"/>
    </location>
</feature>